<dbReference type="InterPro" id="IPR001647">
    <property type="entry name" value="HTH_TetR"/>
</dbReference>
<organism evidence="4 5">
    <name type="scientific">Liquorilactobacillus satsumensis DSM 16230 = JCM 12392</name>
    <dbReference type="NCBI Taxonomy" id="1423801"/>
    <lineage>
        <taxon>Bacteria</taxon>
        <taxon>Bacillati</taxon>
        <taxon>Bacillota</taxon>
        <taxon>Bacilli</taxon>
        <taxon>Lactobacillales</taxon>
        <taxon>Lactobacillaceae</taxon>
        <taxon>Liquorilactobacillus</taxon>
    </lineage>
</organism>
<dbReference type="OrthoDB" id="9810250at2"/>
<dbReference type="PANTHER" id="PTHR43479:SF11">
    <property type="entry name" value="ACREF_ENVCD OPERON REPRESSOR-RELATED"/>
    <property type="match status" value="1"/>
</dbReference>
<evidence type="ECO:0000313" key="4">
    <source>
        <dbReference type="EMBL" id="KRL98993.1"/>
    </source>
</evidence>
<dbReference type="RefSeq" id="WP_056960426.1">
    <property type="nucleotide sequence ID" value="NZ_AZFQ01000034.1"/>
</dbReference>
<evidence type="ECO:0000256" key="2">
    <source>
        <dbReference type="PROSITE-ProRule" id="PRU00335"/>
    </source>
</evidence>
<proteinExistence type="predicted"/>
<evidence type="ECO:0000259" key="3">
    <source>
        <dbReference type="PROSITE" id="PS50977"/>
    </source>
</evidence>
<name>A0A0R1V059_9LACO</name>
<dbReference type="GO" id="GO:0003677">
    <property type="term" value="F:DNA binding"/>
    <property type="evidence" value="ECO:0007669"/>
    <property type="project" value="UniProtKB-UniRule"/>
</dbReference>
<dbReference type="Pfam" id="PF00440">
    <property type="entry name" value="TetR_N"/>
    <property type="match status" value="1"/>
</dbReference>
<dbReference type="AlphaFoldDB" id="A0A0R1V059"/>
<sequence length="184" mass="21933">MNGQARLAAQSRKWLLEALFKLLKQRDYSAITVKDIAETAQLSRRTFYRAFKNKDELLKYYGEHVMQRYLAALQQHEDINLTFEQVLRVFFNFWWQERQQIKLLIQQNLFISLLPTIVPQSFHLYELFDAPWHIQGTPQEINYIMSFSVAGFWNILNTWLAKEDPEEPAEMVKILLKAIHKLKS</sequence>
<dbReference type="InterPro" id="IPR050624">
    <property type="entry name" value="HTH-type_Tx_Regulator"/>
</dbReference>
<dbReference type="Pfam" id="PF14278">
    <property type="entry name" value="TetR_C_8"/>
    <property type="match status" value="1"/>
</dbReference>
<dbReference type="PROSITE" id="PS50977">
    <property type="entry name" value="HTH_TETR_2"/>
    <property type="match status" value="1"/>
</dbReference>
<dbReference type="STRING" id="1423801.FD50_GL000259"/>
<dbReference type="Proteomes" id="UP000051166">
    <property type="component" value="Unassembled WGS sequence"/>
</dbReference>
<protein>
    <submittedName>
        <fullName evidence="4">Transcriptional regulator</fullName>
    </submittedName>
</protein>
<dbReference type="EMBL" id="AZFQ01000034">
    <property type="protein sequence ID" value="KRL98993.1"/>
    <property type="molecule type" value="Genomic_DNA"/>
</dbReference>
<dbReference type="Gene3D" id="1.10.357.10">
    <property type="entry name" value="Tetracycline Repressor, domain 2"/>
    <property type="match status" value="1"/>
</dbReference>
<feature type="DNA-binding region" description="H-T-H motif" evidence="2">
    <location>
        <begin position="32"/>
        <end position="51"/>
    </location>
</feature>
<accession>A0A0R1V059</accession>
<dbReference type="InterPro" id="IPR009057">
    <property type="entry name" value="Homeodomain-like_sf"/>
</dbReference>
<reference evidence="4 5" key="1">
    <citation type="journal article" date="2015" name="Genome Announc.">
        <title>Expanding the biotechnology potential of lactobacilli through comparative genomics of 213 strains and associated genera.</title>
        <authorList>
            <person name="Sun Z."/>
            <person name="Harris H.M."/>
            <person name="McCann A."/>
            <person name="Guo C."/>
            <person name="Argimon S."/>
            <person name="Zhang W."/>
            <person name="Yang X."/>
            <person name="Jeffery I.B."/>
            <person name="Cooney J.C."/>
            <person name="Kagawa T.F."/>
            <person name="Liu W."/>
            <person name="Song Y."/>
            <person name="Salvetti E."/>
            <person name="Wrobel A."/>
            <person name="Rasinkangas P."/>
            <person name="Parkhill J."/>
            <person name="Rea M.C."/>
            <person name="O'Sullivan O."/>
            <person name="Ritari J."/>
            <person name="Douillard F.P."/>
            <person name="Paul Ross R."/>
            <person name="Yang R."/>
            <person name="Briner A.E."/>
            <person name="Felis G.E."/>
            <person name="de Vos W.M."/>
            <person name="Barrangou R."/>
            <person name="Klaenhammer T.R."/>
            <person name="Caufield P.W."/>
            <person name="Cui Y."/>
            <person name="Zhang H."/>
            <person name="O'Toole P.W."/>
        </authorList>
    </citation>
    <scope>NUCLEOTIDE SEQUENCE [LARGE SCALE GENOMIC DNA]</scope>
    <source>
        <strain evidence="4 5">DSM 16230</strain>
    </source>
</reference>
<comment type="caution">
    <text evidence="4">The sequence shown here is derived from an EMBL/GenBank/DDBJ whole genome shotgun (WGS) entry which is preliminary data.</text>
</comment>
<dbReference type="PANTHER" id="PTHR43479">
    <property type="entry name" value="ACREF/ENVCD OPERON REPRESSOR-RELATED"/>
    <property type="match status" value="1"/>
</dbReference>
<evidence type="ECO:0000313" key="5">
    <source>
        <dbReference type="Proteomes" id="UP000051166"/>
    </source>
</evidence>
<evidence type="ECO:0000256" key="1">
    <source>
        <dbReference type="ARBA" id="ARBA00023125"/>
    </source>
</evidence>
<keyword evidence="1 2" id="KW-0238">DNA-binding</keyword>
<keyword evidence="5" id="KW-1185">Reference proteome</keyword>
<dbReference type="PATRIC" id="fig|1423801.4.peg.266"/>
<dbReference type="InterPro" id="IPR039532">
    <property type="entry name" value="TetR_C_Firmicutes"/>
</dbReference>
<dbReference type="PRINTS" id="PR00455">
    <property type="entry name" value="HTHTETR"/>
</dbReference>
<dbReference type="GeneID" id="98307716"/>
<feature type="domain" description="HTH tetR-type" evidence="3">
    <location>
        <begin position="9"/>
        <end position="69"/>
    </location>
</feature>
<gene>
    <name evidence="4" type="ORF">FD50_GL000259</name>
</gene>
<dbReference type="SUPFAM" id="SSF46689">
    <property type="entry name" value="Homeodomain-like"/>
    <property type="match status" value="1"/>
</dbReference>